<gene>
    <name evidence="2" type="ORF">IRJ18_12950</name>
</gene>
<proteinExistence type="predicted"/>
<organism evidence="2 3">
    <name type="scientific">Mucilaginibacter boryungensis</name>
    <dbReference type="NCBI Taxonomy" id="768480"/>
    <lineage>
        <taxon>Bacteria</taxon>
        <taxon>Pseudomonadati</taxon>
        <taxon>Bacteroidota</taxon>
        <taxon>Sphingobacteriia</taxon>
        <taxon>Sphingobacteriales</taxon>
        <taxon>Sphingobacteriaceae</taxon>
        <taxon>Mucilaginibacter</taxon>
    </lineage>
</organism>
<dbReference type="EMBL" id="JADFFM010000002">
    <property type="protein sequence ID" value="MBE9667272.1"/>
    <property type="molecule type" value="Genomic_DNA"/>
</dbReference>
<feature type="domain" description="Quercetin 2,3-dioxygenase C-terminal cupin" evidence="1">
    <location>
        <begin position="169"/>
        <end position="233"/>
    </location>
</feature>
<dbReference type="InterPro" id="IPR012093">
    <property type="entry name" value="Pirin"/>
</dbReference>
<comment type="caution">
    <text evidence="2">The sequence shown here is derived from an EMBL/GenBank/DDBJ whole genome shotgun (WGS) entry which is preliminary data.</text>
</comment>
<dbReference type="Pfam" id="PF17954">
    <property type="entry name" value="Pirin_C_2"/>
    <property type="match status" value="1"/>
</dbReference>
<protein>
    <recommendedName>
        <fullName evidence="1">Quercetin 2,3-dioxygenase C-terminal cupin domain-containing protein</fullName>
    </recommendedName>
</protein>
<dbReference type="PANTHER" id="PTHR43212:SF3">
    <property type="entry name" value="QUERCETIN 2,3-DIOXYGENASE"/>
    <property type="match status" value="1"/>
</dbReference>
<dbReference type="SUPFAM" id="SSF51182">
    <property type="entry name" value="RmlC-like cupins"/>
    <property type="match status" value="1"/>
</dbReference>
<sequence length="240" mass="27307">MEKTSPGQIYLADLRGITETEQATQWSTFNYGDYNDESRKPFGPLLTLNDELFMPGHKALYQPIQSVWSVVIPITGELLCIDDLHNNSTIDVGQLKVRYIPAGNTIQLANPYDNERINFLYLEFKANELEMATLVPQVYSFDFNGRQNTLIDVVTTSQPDALHVLPFTLHIGMFNGREEAFYKVKKDNLFFAFIIAGAFELQGRLMHQRDGLALWDLHEADMEALSNNGVILILEMKKQA</sequence>
<reference evidence="2 3" key="1">
    <citation type="submission" date="2020-10" db="EMBL/GenBank/DDBJ databases">
        <title>Mucilaginibacter mali sp. nov., isolated from rhizosphere soil of apple orchard.</title>
        <authorList>
            <person name="Lee J.-S."/>
            <person name="Kim H.S."/>
            <person name="Kim J.-S."/>
        </authorList>
    </citation>
    <scope>NUCLEOTIDE SEQUENCE [LARGE SCALE GENOMIC DNA]</scope>
    <source>
        <strain evidence="2 3">KCTC 23157</strain>
    </source>
</reference>
<evidence type="ECO:0000259" key="1">
    <source>
        <dbReference type="Pfam" id="PF17954"/>
    </source>
</evidence>
<dbReference type="PANTHER" id="PTHR43212">
    <property type="entry name" value="QUERCETIN 2,3-DIOXYGENASE"/>
    <property type="match status" value="1"/>
</dbReference>
<keyword evidence="3" id="KW-1185">Reference proteome</keyword>
<accession>A0ABR9XIR4</accession>
<dbReference type="RefSeq" id="WP_194106749.1">
    <property type="nucleotide sequence ID" value="NZ_JADFFM010000002.1"/>
</dbReference>
<evidence type="ECO:0000313" key="3">
    <source>
        <dbReference type="Proteomes" id="UP000632774"/>
    </source>
</evidence>
<dbReference type="InterPro" id="IPR011051">
    <property type="entry name" value="RmlC_Cupin_sf"/>
</dbReference>
<dbReference type="Proteomes" id="UP000632774">
    <property type="component" value="Unassembled WGS sequence"/>
</dbReference>
<evidence type="ECO:0000313" key="2">
    <source>
        <dbReference type="EMBL" id="MBE9667272.1"/>
    </source>
</evidence>
<dbReference type="InterPro" id="IPR014710">
    <property type="entry name" value="RmlC-like_jellyroll"/>
</dbReference>
<dbReference type="Gene3D" id="2.60.120.10">
    <property type="entry name" value="Jelly Rolls"/>
    <property type="match status" value="2"/>
</dbReference>
<name>A0ABR9XIR4_9SPHI</name>
<dbReference type="InterPro" id="IPR041602">
    <property type="entry name" value="Quercetinase_C"/>
</dbReference>